<dbReference type="EMBL" id="CP093313">
    <property type="protein sequence ID" value="UWZ85388.1"/>
    <property type="molecule type" value="Genomic_DNA"/>
</dbReference>
<evidence type="ECO:0000259" key="1">
    <source>
        <dbReference type="Pfam" id="PF00149"/>
    </source>
</evidence>
<evidence type="ECO:0000313" key="2">
    <source>
        <dbReference type="EMBL" id="UWZ85388.1"/>
    </source>
</evidence>
<dbReference type="Gene3D" id="3.60.21.10">
    <property type="match status" value="1"/>
</dbReference>
<reference evidence="2" key="1">
    <citation type="submission" date="2021-04" db="EMBL/GenBank/DDBJ databases">
        <title>Phylogenetic analysis of Acidobacteriaceae.</title>
        <authorList>
            <person name="Qiu L."/>
            <person name="Zhang Q."/>
        </authorList>
    </citation>
    <scope>NUCLEOTIDE SEQUENCE</scope>
    <source>
        <strain evidence="2">DSM 25168</strain>
    </source>
</reference>
<dbReference type="KEGG" id="orp:MOP44_05475"/>
<dbReference type="InterPro" id="IPR029052">
    <property type="entry name" value="Metallo-depent_PP-like"/>
</dbReference>
<accession>A0A9J7BR85</accession>
<gene>
    <name evidence="2" type="ORF">MOP44_05475</name>
</gene>
<dbReference type="AlphaFoldDB" id="A0A9J7BR85"/>
<dbReference type="InterPro" id="IPR004843">
    <property type="entry name" value="Calcineurin-like_PHP"/>
</dbReference>
<sequence>MKSNLQGQDKLSRRLLLIILLLLPTFIAPFGMAQAAQPWFFAVLADPQLGMYAKDQNFTQESANLEFVVASLNRLHPRFVVVCGDLTNRTGDATEIAEYKRILQKLDPAIPVHNVPGNHDVGNEPTPNTLNSYRQAFGRDYYSFSADGILGIVLNSSLIGSPTQVTDEAQKQEQWLENTLTEARAHRGREVVVFQHIPYFLHDPAEKDDYFNLPASIRRKYLDFLERGNVHYVFAGHYHRNAGGKDGSLNESVSGAVGLPIGGSLSGFRLVTVDGSKLESRWYCLADIPNQVQPPNLPPTHCPQ</sequence>
<evidence type="ECO:0000313" key="3">
    <source>
        <dbReference type="Proteomes" id="UP001059380"/>
    </source>
</evidence>
<name>A0A9J7BR85_9BACT</name>
<dbReference type="Pfam" id="PF00149">
    <property type="entry name" value="Metallophos"/>
    <property type="match status" value="1"/>
</dbReference>
<feature type="domain" description="Calcineurin-like phosphoesterase" evidence="1">
    <location>
        <begin position="42"/>
        <end position="240"/>
    </location>
</feature>
<dbReference type="RefSeq" id="WP_260794905.1">
    <property type="nucleotide sequence ID" value="NZ_CP093313.1"/>
</dbReference>
<dbReference type="GO" id="GO:0016787">
    <property type="term" value="F:hydrolase activity"/>
    <property type="evidence" value="ECO:0007669"/>
    <property type="project" value="InterPro"/>
</dbReference>
<dbReference type="SUPFAM" id="SSF56300">
    <property type="entry name" value="Metallo-dependent phosphatases"/>
    <property type="match status" value="1"/>
</dbReference>
<keyword evidence="3" id="KW-1185">Reference proteome</keyword>
<dbReference type="PANTHER" id="PTHR43143:SF1">
    <property type="entry name" value="SERINE_THREONINE-PROTEIN PHOSPHATASE CPPED1"/>
    <property type="match status" value="1"/>
</dbReference>
<dbReference type="Proteomes" id="UP001059380">
    <property type="component" value="Chromosome"/>
</dbReference>
<dbReference type="PANTHER" id="PTHR43143">
    <property type="entry name" value="METALLOPHOSPHOESTERASE, CALCINEURIN SUPERFAMILY"/>
    <property type="match status" value="1"/>
</dbReference>
<dbReference type="InterPro" id="IPR051918">
    <property type="entry name" value="STPP_CPPED1"/>
</dbReference>
<protein>
    <submittedName>
        <fullName evidence="2">Metallophosphoesterase</fullName>
    </submittedName>
</protein>
<proteinExistence type="predicted"/>
<organism evidence="2 3">
    <name type="scientific">Occallatibacter riparius</name>
    <dbReference type="NCBI Taxonomy" id="1002689"/>
    <lineage>
        <taxon>Bacteria</taxon>
        <taxon>Pseudomonadati</taxon>
        <taxon>Acidobacteriota</taxon>
        <taxon>Terriglobia</taxon>
        <taxon>Terriglobales</taxon>
        <taxon>Acidobacteriaceae</taxon>
        <taxon>Occallatibacter</taxon>
    </lineage>
</organism>